<name>A0A0N4VZH4_HAEPC</name>
<gene>
    <name evidence="1" type="ORF">HPLM_LOCUS2693</name>
</gene>
<evidence type="ECO:0000313" key="3">
    <source>
        <dbReference type="WBParaSite" id="HPLM_0000269601-mRNA-1"/>
    </source>
</evidence>
<proteinExistence type="predicted"/>
<evidence type="ECO:0000313" key="2">
    <source>
        <dbReference type="Proteomes" id="UP000268014"/>
    </source>
</evidence>
<dbReference type="WBParaSite" id="HPLM_0000269601-mRNA-1">
    <property type="protein sequence ID" value="HPLM_0000269601-mRNA-1"/>
    <property type="gene ID" value="HPLM_0000269601"/>
</dbReference>
<dbReference type="Proteomes" id="UP000268014">
    <property type="component" value="Unassembled WGS sequence"/>
</dbReference>
<accession>A0A0N4VZH4</accession>
<evidence type="ECO:0000313" key="1">
    <source>
        <dbReference type="EMBL" id="VDO16329.1"/>
    </source>
</evidence>
<dbReference type="AlphaFoldDB" id="A0A0N4VZH4"/>
<keyword evidence="2" id="KW-1185">Reference proteome</keyword>
<dbReference type="EMBL" id="UZAF01006283">
    <property type="protein sequence ID" value="VDO16329.1"/>
    <property type="molecule type" value="Genomic_DNA"/>
</dbReference>
<protein>
    <submittedName>
        <fullName evidence="1 3">Uncharacterized protein</fullName>
    </submittedName>
</protein>
<reference evidence="1 2" key="2">
    <citation type="submission" date="2018-11" db="EMBL/GenBank/DDBJ databases">
        <authorList>
            <consortium name="Pathogen Informatics"/>
        </authorList>
    </citation>
    <scope>NUCLEOTIDE SEQUENCE [LARGE SCALE GENOMIC DNA]</scope>
    <source>
        <strain evidence="1 2">MHpl1</strain>
    </source>
</reference>
<organism evidence="3">
    <name type="scientific">Haemonchus placei</name>
    <name type="common">Barber's pole worm</name>
    <dbReference type="NCBI Taxonomy" id="6290"/>
    <lineage>
        <taxon>Eukaryota</taxon>
        <taxon>Metazoa</taxon>
        <taxon>Ecdysozoa</taxon>
        <taxon>Nematoda</taxon>
        <taxon>Chromadorea</taxon>
        <taxon>Rhabditida</taxon>
        <taxon>Rhabditina</taxon>
        <taxon>Rhabditomorpha</taxon>
        <taxon>Strongyloidea</taxon>
        <taxon>Trichostrongylidae</taxon>
        <taxon>Haemonchus</taxon>
    </lineage>
</organism>
<reference evidence="3" key="1">
    <citation type="submission" date="2017-02" db="UniProtKB">
        <authorList>
            <consortium name="WormBaseParasite"/>
        </authorList>
    </citation>
    <scope>IDENTIFICATION</scope>
</reference>
<sequence>MTWTVCHSPSFTRFFRSFSIRNAFVGPPSENSALRIRSWMEISIKSELRSPENSMTPS</sequence>